<feature type="region of interest" description="Disordered" evidence="4">
    <location>
        <begin position="1"/>
        <end position="20"/>
    </location>
</feature>
<dbReference type="GO" id="GO:0006417">
    <property type="term" value="P:regulation of translation"/>
    <property type="evidence" value="ECO:0007669"/>
    <property type="project" value="UniProtKB-KW"/>
</dbReference>
<dbReference type="InterPro" id="IPR036877">
    <property type="entry name" value="SUI1_dom_sf"/>
</dbReference>
<dbReference type="PROSITE" id="PS50296">
    <property type="entry name" value="SUI1"/>
    <property type="match status" value="1"/>
</dbReference>
<evidence type="ECO:0000313" key="7">
    <source>
        <dbReference type="Proteomes" id="UP000808337"/>
    </source>
</evidence>
<dbReference type="CDD" id="cd11567">
    <property type="entry name" value="YciH_like"/>
    <property type="match status" value="1"/>
</dbReference>
<reference evidence="6 7" key="1">
    <citation type="submission" date="2020-10" db="EMBL/GenBank/DDBJ databases">
        <title>Connecting structure to function with the recovery of over 1000 high-quality activated sludge metagenome-assembled genomes encoding full-length rRNA genes using long-read sequencing.</title>
        <authorList>
            <person name="Singleton C.M."/>
            <person name="Petriglieri F."/>
            <person name="Kristensen J.M."/>
            <person name="Kirkegaard R.H."/>
            <person name="Michaelsen T.Y."/>
            <person name="Andersen M.H."/>
            <person name="Karst S.M."/>
            <person name="Dueholm M.S."/>
            <person name="Nielsen P.H."/>
            <person name="Albertsen M."/>
        </authorList>
    </citation>
    <scope>NUCLEOTIDE SEQUENCE [LARGE SCALE GENOMIC DNA]</scope>
    <source>
        <strain evidence="6">Ribe_18-Q3-R11-54_MAXAC.273</strain>
    </source>
</reference>
<dbReference type="Pfam" id="PF01253">
    <property type="entry name" value="SUI1"/>
    <property type="match status" value="1"/>
</dbReference>
<dbReference type="InterPro" id="IPR050318">
    <property type="entry name" value="DENR/SUI1_TIF"/>
</dbReference>
<evidence type="ECO:0000313" key="6">
    <source>
        <dbReference type="EMBL" id="MBK9984218.1"/>
    </source>
</evidence>
<sequence length="108" mass="12093">MEPYVPDPAELKHEKRDEKDLLTPQAKAQMKLYVSRDKKHRGGKQVTLIEGHIGPEKASIELLSKLKSMCSAGGSFKDGELIIQGDHVRKVMDYLIKSGYKQTKQKGG</sequence>
<dbReference type="GO" id="GO:0003729">
    <property type="term" value="F:mRNA binding"/>
    <property type="evidence" value="ECO:0007669"/>
    <property type="project" value="TreeGrafter"/>
</dbReference>
<evidence type="ECO:0000256" key="2">
    <source>
        <dbReference type="ARBA" id="ARBA00022845"/>
    </source>
</evidence>
<dbReference type="GO" id="GO:0001731">
    <property type="term" value="P:formation of translation preinitiation complex"/>
    <property type="evidence" value="ECO:0007669"/>
    <property type="project" value="TreeGrafter"/>
</dbReference>
<dbReference type="InterPro" id="IPR001950">
    <property type="entry name" value="SUI1"/>
</dbReference>
<accession>A0A9D7SYB6</accession>
<feature type="domain" description="SUI1" evidence="5">
    <location>
        <begin position="33"/>
        <end position="99"/>
    </location>
</feature>
<dbReference type="PANTHER" id="PTHR12789">
    <property type="entry name" value="DENSITY-REGULATED PROTEIN HOMOLOG"/>
    <property type="match status" value="1"/>
</dbReference>
<dbReference type="Proteomes" id="UP000808337">
    <property type="component" value="Unassembled WGS sequence"/>
</dbReference>
<comment type="similarity">
    <text evidence="1">Belongs to the SUI1 family.</text>
</comment>
<dbReference type="AlphaFoldDB" id="A0A9D7SYB6"/>
<feature type="compositionally biased region" description="Basic and acidic residues" evidence="4">
    <location>
        <begin position="9"/>
        <end position="20"/>
    </location>
</feature>
<dbReference type="InterPro" id="IPR005872">
    <property type="entry name" value="SUI1_arc_bac"/>
</dbReference>
<keyword evidence="6" id="KW-0396">Initiation factor</keyword>
<dbReference type="EMBL" id="JADKGY010000029">
    <property type="protein sequence ID" value="MBK9984218.1"/>
    <property type="molecule type" value="Genomic_DNA"/>
</dbReference>
<protein>
    <submittedName>
        <fullName evidence="6">Translation initiation factor</fullName>
    </submittedName>
</protein>
<name>A0A9D7SYB6_9BACT</name>
<evidence type="ECO:0000256" key="4">
    <source>
        <dbReference type="SAM" id="MobiDB-lite"/>
    </source>
</evidence>
<keyword evidence="3" id="KW-0648">Protein biosynthesis</keyword>
<dbReference type="SUPFAM" id="SSF55159">
    <property type="entry name" value="eIF1-like"/>
    <property type="match status" value="1"/>
</dbReference>
<evidence type="ECO:0000256" key="3">
    <source>
        <dbReference type="ARBA" id="ARBA00022917"/>
    </source>
</evidence>
<organism evidence="6 7">
    <name type="scientific">Candidatus Opimibacter skivensis</name>
    <dbReference type="NCBI Taxonomy" id="2982028"/>
    <lineage>
        <taxon>Bacteria</taxon>
        <taxon>Pseudomonadati</taxon>
        <taxon>Bacteroidota</taxon>
        <taxon>Saprospiria</taxon>
        <taxon>Saprospirales</taxon>
        <taxon>Saprospiraceae</taxon>
        <taxon>Candidatus Opimibacter</taxon>
    </lineage>
</organism>
<proteinExistence type="inferred from homology"/>
<dbReference type="PIRSF" id="PIRSF037511">
    <property type="entry name" value="Transl_init_SUI1_pro"/>
    <property type="match status" value="1"/>
</dbReference>
<evidence type="ECO:0000259" key="5">
    <source>
        <dbReference type="PROSITE" id="PS50296"/>
    </source>
</evidence>
<dbReference type="Gene3D" id="3.30.780.10">
    <property type="entry name" value="SUI1-like domain"/>
    <property type="match status" value="1"/>
</dbReference>
<dbReference type="PANTHER" id="PTHR12789:SF0">
    <property type="entry name" value="DENSITY-REGULATED PROTEIN"/>
    <property type="match status" value="1"/>
</dbReference>
<gene>
    <name evidence="6" type="ORF">IPP15_17915</name>
</gene>
<dbReference type="GO" id="GO:0003743">
    <property type="term" value="F:translation initiation factor activity"/>
    <property type="evidence" value="ECO:0007669"/>
    <property type="project" value="UniProtKB-KW"/>
</dbReference>
<evidence type="ECO:0000256" key="1">
    <source>
        <dbReference type="ARBA" id="ARBA00005422"/>
    </source>
</evidence>
<keyword evidence="2" id="KW-0810">Translation regulation</keyword>
<comment type="caution">
    <text evidence="6">The sequence shown here is derived from an EMBL/GenBank/DDBJ whole genome shotgun (WGS) entry which is preliminary data.</text>
</comment>
<dbReference type="GO" id="GO:0002188">
    <property type="term" value="P:translation reinitiation"/>
    <property type="evidence" value="ECO:0007669"/>
    <property type="project" value="TreeGrafter"/>
</dbReference>